<gene>
    <name evidence="1" type="ORF">LZC95_18610</name>
</gene>
<evidence type="ECO:0000313" key="2">
    <source>
        <dbReference type="Proteomes" id="UP001379533"/>
    </source>
</evidence>
<protein>
    <submittedName>
        <fullName evidence="1">Uncharacterized protein</fullName>
    </submittedName>
</protein>
<reference evidence="1 2" key="1">
    <citation type="submission" date="2021-12" db="EMBL/GenBank/DDBJ databases">
        <title>Discovery of the Pendulisporaceae a myxobacterial family with distinct sporulation behavior and unique specialized metabolism.</title>
        <authorList>
            <person name="Garcia R."/>
            <person name="Popoff A."/>
            <person name="Bader C.D."/>
            <person name="Loehr J."/>
            <person name="Walesch S."/>
            <person name="Walt C."/>
            <person name="Boldt J."/>
            <person name="Bunk B."/>
            <person name="Haeckl F.J.F.P.J."/>
            <person name="Gunesch A.P."/>
            <person name="Birkelbach J."/>
            <person name="Nuebel U."/>
            <person name="Pietschmann T."/>
            <person name="Bach T."/>
            <person name="Mueller R."/>
        </authorList>
    </citation>
    <scope>NUCLEOTIDE SEQUENCE [LARGE SCALE GENOMIC DNA]</scope>
    <source>
        <strain evidence="1 2">MSr12523</strain>
    </source>
</reference>
<proteinExistence type="predicted"/>
<keyword evidence="2" id="KW-1185">Reference proteome</keyword>
<dbReference type="EMBL" id="CP089982">
    <property type="protein sequence ID" value="WXA98825.1"/>
    <property type="molecule type" value="Genomic_DNA"/>
</dbReference>
<dbReference type="Proteomes" id="UP001379533">
    <property type="component" value="Chromosome"/>
</dbReference>
<organism evidence="1 2">
    <name type="scientific">Pendulispora brunnea</name>
    <dbReference type="NCBI Taxonomy" id="2905690"/>
    <lineage>
        <taxon>Bacteria</taxon>
        <taxon>Pseudomonadati</taxon>
        <taxon>Myxococcota</taxon>
        <taxon>Myxococcia</taxon>
        <taxon>Myxococcales</taxon>
        <taxon>Sorangiineae</taxon>
        <taxon>Pendulisporaceae</taxon>
        <taxon>Pendulispora</taxon>
    </lineage>
</organism>
<dbReference type="PROSITE" id="PS51257">
    <property type="entry name" value="PROKAR_LIPOPROTEIN"/>
    <property type="match status" value="1"/>
</dbReference>
<evidence type="ECO:0000313" key="1">
    <source>
        <dbReference type="EMBL" id="WXA98825.1"/>
    </source>
</evidence>
<sequence>MSRASTSALRSLTGLLLLVTLSACERGCLSTWLRGHGLGEVPTAPTIPKGSEAACPDGLARCRDGVVEVSRAYTPPGPCSPEGCRCPWDRLVTCKRGCVVDGMEMEMPRENAEKQLCAGDIGPAVARPAPPGFVPEGGTTDPEVLEAYCEVERYHCARSTIYQCDSGQAKPVVQCQAGCIQGEALIVEEISVEAATALLCVR</sequence>
<dbReference type="RefSeq" id="WP_394849445.1">
    <property type="nucleotide sequence ID" value="NZ_CP089982.1"/>
</dbReference>
<name>A0ABZ2KP38_9BACT</name>
<accession>A0ABZ2KP38</accession>